<accession>A0A1H0K997</accession>
<keyword evidence="2" id="KW-1185">Reference proteome</keyword>
<dbReference type="STRING" id="582672.SAMN05216360_12547"/>
<dbReference type="OrthoDB" id="9891086at2"/>
<protein>
    <submittedName>
        <fullName evidence="1">Uncharacterized protein</fullName>
    </submittedName>
</protein>
<dbReference type="RefSeq" id="WP_091722263.1">
    <property type="nucleotide sequence ID" value="NZ_FNHS01000025.1"/>
</dbReference>
<dbReference type="EMBL" id="FNHS01000025">
    <property type="protein sequence ID" value="SDO52373.1"/>
    <property type="molecule type" value="Genomic_DNA"/>
</dbReference>
<evidence type="ECO:0000313" key="2">
    <source>
        <dbReference type="Proteomes" id="UP000198704"/>
    </source>
</evidence>
<evidence type="ECO:0000313" key="1">
    <source>
        <dbReference type="EMBL" id="SDO52373.1"/>
    </source>
</evidence>
<proteinExistence type="predicted"/>
<gene>
    <name evidence="1" type="ORF">SAMN05216360_12547</name>
</gene>
<dbReference type="Proteomes" id="UP000198704">
    <property type="component" value="Unassembled WGS sequence"/>
</dbReference>
<name>A0A1H0K997_9HYPH</name>
<organism evidence="1 2">
    <name type="scientific">Methylobacterium phyllostachyos</name>
    <dbReference type="NCBI Taxonomy" id="582672"/>
    <lineage>
        <taxon>Bacteria</taxon>
        <taxon>Pseudomonadati</taxon>
        <taxon>Pseudomonadota</taxon>
        <taxon>Alphaproteobacteria</taxon>
        <taxon>Hyphomicrobiales</taxon>
        <taxon>Methylobacteriaceae</taxon>
        <taxon>Methylobacterium</taxon>
    </lineage>
</organism>
<reference evidence="2" key="1">
    <citation type="submission" date="2016-10" db="EMBL/GenBank/DDBJ databases">
        <authorList>
            <person name="Varghese N."/>
            <person name="Submissions S."/>
        </authorList>
    </citation>
    <scope>NUCLEOTIDE SEQUENCE [LARGE SCALE GENOMIC DNA]</scope>
    <source>
        <strain evidence="2">BL47</strain>
    </source>
</reference>
<dbReference type="AlphaFoldDB" id="A0A1H0K997"/>
<sequence>MTPTLSKRLAALEATRTAAPVRLTPEETAEAAHQYEAYLSEPMDPDPRAAAYWATVTPHQIAADYDAMLKGAPAPWE</sequence>